<dbReference type="OMA" id="FECRQFP"/>
<dbReference type="Proteomes" id="UP000266841">
    <property type="component" value="Unassembled WGS sequence"/>
</dbReference>
<dbReference type="AlphaFoldDB" id="K0S8E6"/>
<gene>
    <name evidence="1" type="ORF">THAOC_18394</name>
</gene>
<dbReference type="GO" id="GO:0003824">
    <property type="term" value="F:catalytic activity"/>
    <property type="evidence" value="ECO:0007669"/>
    <property type="project" value="InterPro"/>
</dbReference>
<dbReference type="EMBL" id="AGNL01020343">
    <property type="protein sequence ID" value="EJK61164.1"/>
    <property type="molecule type" value="Genomic_DNA"/>
</dbReference>
<protein>
    <submittedName>
        <fullName evidence="1">Uncharacterized protein</fullName>
    </submittedName>
</protein>
<name>K0S8E6_THAOC</name>
<evidence type="ECO:0000313" key="1">
    <source>
        <dbReference type="EMBL" id="EJK61164.1"/>
    </source>
</evidence>
<keyword evidence="2" id="KW-1185">Reference proteome</keyword>
<dbReference type="eggNOG" id="ENOG502SCFJ">
    <property type="taxonomic scope" value="Eukaryota"/>
</dbReference>
<dbReference type="OrthoDB" id="75169at2759"/>
<dbReference type="Gene3D" id="3.10.310.10">
    <property type="entry name" value="Diaminopimelate Epimerase, Chain A, domain 1"/>
    <property type="match status" value="1"/>
</dbReference>
<proteinExistence type="predicted"/>
<comment type="caution">
    <text evidence="1">The sequence shown here is derived from an EMBL/GenBank/DDBJ whole genome shotgun (WGS) entry which is preliminary data.</text>
</comment>
<dbReference type="SUPFAM" id="SSF54506">
    <property type="entry name" value="Diaminopimelate epimerase-like"/>
    <property type="match status" value="1"/>
</dbReference>
<sequence length="359" mass="38164">MTSMSSLRVLRVSSRAFVSKSSKGRASAGGNPVDIFAPLALGGNARTALTVEERVKLSRSCDWESIVIENIGCGDHSSEGNMPSFHFHMPSGEEVSFCAHAAIGGCSLLALLRHAEGQAADWRARSELLSGLIVADSKPIGASKCQFTAAMDPSLIYDATIRDGCVKMDMDVTHEEEKCNPESLLGAFLSEIGLRLVDVSKCGGSLEWPTFVNSSVARHKTLIPIKSTGRLHAATAPNDPEKFREMCDSIGSTGVYLYSTESDPGEVPVHFECRQFPRASGYAEDPATGIAAGCLAVSLDKRGIARGNNSGTSRWRISQGVAMGMPSTIGVEVRRTGGQGLTIGYDASVAFDSVEVQEI</sequence>
<reference evidence="1 2" key="1">
    <citation type="journal article" date="2012" name="Genome Biol.">
        <title>Genome and low-iron response of an oceanic diatom adapted to chronic iron limitation.</title>
        <authorList>
            <person name="Lommer M."/>
            <person name="Specht M."/>
            <person name="Roy A.S."/>
            <person name="Kraemer L."/>
            <person name="Andreson R."/>
            <person name="Gutowska M.A."/>
            <person name="Wolf J."/>
            <person name="Bergner S.V."/>
            <person name="Schilhabel M.B."/>
            <person name="Klostermeier U.C."/>
            <person name="Beiko R.G."/>
            <person name="Rosenstiel P."/>
            <person name="Hippler M."/>
            <person name="Laroche J."/>
        </authorList>
    </citation>
    <scope>NUCLEOTIDE SEQUENCE [LARGE SCALE GENOMIC DNA]</scope>
    <source>
        <strain evidence="1 2">CCMP1005</strain>
    </source>
</reference>
<dbReference type="Pfam" id="PF02567">
    <property type="entry name" value="PhzC-PhzF"/>
    <property type="match status" value="1"/>
</dbReference>
<organism evidence="1 2">
    <name type="scientific">Thalassiosira oceanica</name>
    <name type="common">Marine diatom</name>
    <dbReference type="NCBI Taxonomy" id="159749"/>
    <lineage>
        <taxon>Eukaryota</taxon>
        <taxon>Sar</taxon>
        <taxon>Stramenopiles</taxon>
        <taxon>Ochrophyta</taxon>
        <taxon>Bacillariophyta</taxon>
        <taxon>Coscinodiscophyceae</taxon>
        <taxon>Thalassiosirophycidae</taxon>
        <taxon>Thalassiosirales</taxon>
        <taxon>Thalassiosiraceae</taxon>
        <taxon>Thalassiosira</taxon>
    </lineage>
</organism>
<accession>K0S8E6</accession>
<dbReference type="InterPro" id="IPR003719">
    <property type="entry name" value="Phenazine_PhzF-like"/>
</dbReference>
<evidence type="ECO:0000313" key="2">
    <source>
        <dbReference type="Proteomes" id="UP000266841"/>
    </source>
</evidence>